<sequence>PRFGSYEDMVNVTVTTGLLSPKASEGKEHKIGVRSGLDGVTTFTCDEDFTRDIWLAPHAWKYLADILKGLHEEENLPVGATGLYEKLVLLPYRDE</sequence>
<evidence type="ECO:0000313" key="1">
    <source>
        <dbReference type="EMBL" id="KKK86863.1"/>
    </source>
</evidence>
<dbReference type="EMBL" id="LAZR01050661">
    <property type="protein sequence ID" value="KKK86863.1"/>
    <property type="molecule type" value="Genomic_DNA"/>
</dbReference>
<gene>
    <name evidence="1" type="ORF">LCGC14_2758960</name>
</gene>
<name>A0A0F8YZM4_9ZZZZ</name>
<dbReference type="AlphaFoldDB" id="A0A0F8YZM4"/>
<proteinExistence type="predicted"/>
<feature type="non-terminal residue" evidence="1">
    <location>
        <position position="1"/>
    </location>
</feature>
<comment type="caution">
    <text evidence="1">The sequence shown here is derived from an EMBL/GenBank/DDBJ whole genome shotgun (WGS) entry which is preliminary data.</text>
</comment>
<reference evidence="1" key="1">
    <citation type="journal article" date="2015" name="Nature">
        <title>Complex archaea that bridge the gap between prokaryotes and eukaryotes.</title>
        <authorList>
            <person name="Spang A."/>
            <person name="Saw J.H."/>
            <person name="Jorgensen S.L."/>
            <person name="Zaremba-Niedzwiedzka K."/>
            <person name="Martijn J."/>
            <person name="Lind A.E."/>
            <person name="van Eijk R."/>
            <person name="Schleper C."/>
            <person name="Guy L."/>
            <person name="Ettema T.J."/>
        </authorList>
    </citation>
    <scope>NUCLEOTIDE SEQUENCE</scope>
</reference>
<accession>A0A0F8YZM4</accession>
<protein>
    <submittedName>
        <fullName evidence="1">Uncharacterized protein</fullName>
    </submittedName>
</protein>
<organism evidence="1">
    <name type="scientific">marine sediment metagenome</name>
    <dbReference type="NCBI Taxonomy" id="412755"/>
    <lineage>
        <taxon>unclassified sequences</taxon>
        <taxon>metagenomes</taxon>
        <taxon>ecological metagenomes</taxon>
    </lineage>
</organism>